<dbReference type="Proteomes" id="UP000058613">
    <property type="component" value="Chromosome"/>
</dbReference>
<evidence type="ECO:0000256" key="2">
    <source>
        <dbReference type="ARBA" id="ARBA00023002"/>
    </source>
</evidence>
<dbReference type="PROSITE" id="PS00061">
    <property type="entry name" value="ADH_SHORT"/>
    <property type="match status" value="1"/>
</dbReference>
<dbReference type="GeneID" id="26099665"/>
<dbReference type="InterPro" id="IPR002347">
    <property type="entry name" value="SDR_fam"/>
</dbReference>
<sequence>MKVNGSVFIVTGSSRGIGRAIALEAARRGAAGIVVNYLRSREAAEKVAEEIRGLGGDALVVGADVSRWEEARRLVEAAVGRWGRVDVVVNNAGILEPKPFHEMEPRDWQRMIEVHFYGALNVARAALPYMMRQRRGVIVNISSVLGLRPEPLTSHYSAAKAALIAWSVAAAKELAEYGIRVFAVAPGGVDTDMARVWGDMDWVEEEIPLARLARPEEIARLVLDAVENPYITGDVLTISGGLL</sequence>
<evidence type="ECO:0000259" key="4">
    <source>
        <dbReference type="SMART" id="SM00822"/>
    </source>
</evidence>
<dbReference type="OrthoDB" id="24596at2157"/>
<dbReference type="PRINTS" id="PR00081">
    <property type="entry name" value="GDHRDH"/>
</dbReference>
<dbReference type="Pfam" id="PF00106">
    <property type="entry name" value="adh_short"/>
    <property type="match status" value="1"/>
</dbReference>
<evidence type="ECO:0000313" key="6">
    <source>
        <dbReference type="Proteomes" id="UP000058613"/>
    </source>
</evidence>
<reference evidence="5 6" key="1">
    <citation type="submission" date="2015-10" db="EMBL/GenBank/DDBJ databases">
        <title>Complete genome sequence of hyperthermophilic archaeon Pyrodictium delaneyi Su06.</title>
        <authorList>
            <person name="Jung J.-H."/>
            <person name="Lin J."/>
            <person name="Holden J.F."/>
            <person name="Park C.-S."/>
        </authorList>
    </citation>
    <scope>NUCLEOTIDE SEQUENCE [LARGE SCALE GENOMIC DNA]</scope>
    <source>
        <strain evidence="5 6">Su06</strain>
    </source>
</reference>
<proteinExistence type="inferred from homology"/>
<dbReference type="InterPro" id="IPR057326">
    <property type="entry name" value="KR_dom"/>
</dbReference>
<dbReference type="GO" id="GO:0016491">
    <property type="term" value="F:oxidoreductase activity"/>
    <property type="evidence" value="ECO:0007669"/>
    <property type="project" value="UniProtKB-KW"/>
</dbReference>
<gene>
    <name evidence="5" type="ORF">Pyrde_1323</name>
</gene>
<name>A0A0N7JD70_9CREN</name>
<dbReference type="GO" id="GO:0032787">
    <property type="term" value="P:monocarboxylic acid metabolic process"/>
    <property type="evidence" value="ECO:0007669"/>
    <property type="project" value="UniProtKB-ARBA"/>
</dbReference>
<dbReference type="InterPro" id="IPR020904">
    <property type="entry name" value="Sc_DH/Rdtase_CS"/>
</dbReference>
<accession>A0A0N7JD70</accession>
<evidence type="ECO:0000256" key="1">
    <source>
        <dbReference type="ARBA" id="ARBA00006484"/>
    </source>
</evidence>
<dbReference type="InterPro" id="IPR036291">
    <property type="entry name" value="NAD(P)-bd_dom_sf"/>
</dbReference>
<feature type="domain" description="Ketoreductase" evidence="4">
    <location>
        <begin position="6"/>
        <end position="187"/>
    </location>
</feature>
<dbReference type="PANTHER" id="PTHR42879:SF2">
    <property type="entry name" value="3-OXOACYL-[ACYL-CARRIER-PROTEIN] REDUCTASE FABG"/>
    <property type="match status" value="1"/>
</dbReference>
<organism evidence="5 6">
    <name type="scientific">Pyrodictium delaneyi</name>
    <dbReference type="NCBI Taxonomy" id="1273541"/>
    <lineage>
        <taxon>Archaea</taxon>
        <taxon>Thermoproteota</taxon>
        <taxon>Thermoprotei</taxon>
        <taxon>Desulfurococcales</taxon>
        <taxon>Pyrodictiaceae</taxon>
        <taxon>Pyrodictium</taxon>
    </lineage>
</organism>
<dbReference type="Gene3D" id="3.40.50.720">
    <property type="entry name" value="NAD(P)-binding Rossmann-like Domain"/>
    <property type="match status" value="1"/>
</dbReference>
<dbReference type="SMART" id="SM00822">
    <property type="entry name" value="PKS_KR"/>
    <property type="match status" value="1"/>
</dbReference>
<evidence type="ECO:0000256" key="3">
    <source>
        <dbReference type="RuleBase" id="RU000363"/>
    </source>
</evidence>
<dbReference type="AlphaFoldDB" id="A0A0N7JD70"/>
<dbReference type="PATRIC" id="fig|1273541.4.peg.1408"/>
<dbReference type="RefSeq" id="WP_082419528.1">
    <property type="nucleotide sequence ID" value="NZ_CP013011.1"/>
</dbReference>
<dbReference type="FunFam" id="3.40.50.720:FF:000173">
    <property type="entry name" value="3-oxoacyl-[acyl-carrier protein] reductase"/>
    <property type="match status" value="1"/>
</dbReference>
<dbReference type="InterPro" id="IPR050259">
    <property type="entry name" value="SDR"/>
</dbReference>
<evidence type="ECO:0000313" key="5">
    <source>
        <dbReference type="EMBL" id="ALL01369.1"/>
    </source>
</evidence>
<comment type="similarity">
    <text evidence="1 3">Belongs to the short-chain dehydrogenases/reductases (SDR) family.</text>
</comment>
<dbReference type="SUPFAM" id="SSF51735">
    <property type="entry name" value="NAD(P)-binding Rossmann-fold domains"/>
    <property type="match status" value="1"/>
</dbReference>
<dbReference type="PANTHER" id="PTHR42879">
    <property type="entry name" value="3-OXOACYL-(ACYL-CARRIER-PROTEIN) REDUCTASE"/>
    <property type="match status" value="1"/>
</dbReference>
<keyword evidence="2" id="KW-0560">Oxidoreductase</keyword>
<dbReference type="EMBL" id="CP013011">
    <property type="protein sequence ID" value="ALL01369.1"/>
    <property type="molecule type" value="Genomic_DNA"/>
</dbReference>
<dbReference type="KEGG" id="pdl:Pyrde_1323"/>
<dbReference type="PRINTS" id="PR00080">
    <property type="entry name" value="SDRFAMILY"/>
</dbReference>
<dbReference type="STRING" id="1273541.Pyrde_1323"/>
<protein>
    <submittedName>
        <fullName evidence="5">3-oxoacyl-[acyl-carrier protein] reductase</fullName>
    </submittedName>
</protein>
<dbReference type="CDD" id="cd05233">
    <property type="entry name" value="SDR_c"/>
    <property type="match status" value="1"/>
</dbReference>